<protein>
    <submittedName>
        <fullName evidence="1">Uncharacterized protein</fullName>
    </submittedName>
</protein>
<keyword evidence="2" id="KW-1185">Reference proteome</keyword>
<dbReference type="Proteomes" id="UP000219338">
    <property type="component" value="Unassembled WGS sequence"/>
</dbReference>
<dbReference type="EMBL" id="FUEG01000001">
    <property type="protein sequence ID" value="SJK98062.1"/>
    <property type="molecule type" value="Genomic_DNA"/>
</dbReference>
<sequence>MDYTKNSLSLGVHQGVSRAFNSSISEYVLGTQKQGTADLRPSAWRNVSFRFRKKPDTTLSSPSVATGQLYDSCKSGFFQVWSNLYSRICY</sequence>
<evidence type="ECO:0000313" key="2">
    <source>
        <dbReference type="Proteomes" id="UP000219338"/>
    </source>
</evidence>
<gene>
    <name evidence="1" type="ORF">ARMOST_01319</name>
</gene>
<evidence type="ECO:0000313" key="1">
    <source>
        <dbReference type="EMBL" id="SJK98062.1"/>
    </source>
</evidence>
<reference evidence="2" key="1">
    <citation type="journal article" date="2017" name="Nat. Ecol. Evol.">
        <title>Genome expansion and lineage-specific genetic innovations in the forest pathogenic fungi Armillaria.</title>
        <authorList>
            <person name="Sipos G."/>
            <person name="Prasanna A.N."/>
            <person name="Walter M.C."/>
            <person name="O'Connor E."/>
            <person name="Balint B."/>
            <person name="Krizsan K."/>
            <person name="Kiss B."/>
            <person name="Hess J."/>
            <person name="Varga T."/>
            <person name="Slot J."/>
            <person name="Riley R."/>
            <person name="Boka B."/>
            <person name="Rigling D."/>
            <person name="Barry K."/>
            <person name="Lee J."/>
            <person name="Mihaltcheva S."/>
            <person name="LaButti K."/>
            <person name="Lipzen A."/>
            <person name="Waldron R."/>
            <person name="Moloney N.M."/>
            <person name="Sperisen C."/>
            <person name="Kredics L."/>
            <person name="Vagvoelgyi C."/>
            <person name="Patrignani A."/>
            <person name="Fitzpatrick D."/>
            <person name="Nagy I."/>
            <person name="Doyle S."/>
            <person name="Anderson J.B."/>
            <person name="Grigoriev I.V."/>
            <person name="Gueldener U."/>
            <person name="Muensterkoetter M."/>
            <person name="Nagy L.G."/>
        </authorList>
    </citation>
    <scope>NUCLEOTIDE SEQUENCE [LARGE SCALE GENOMIC DNA]</scope>
    <source>
        <strain evidence="2">C18/9</strain>
    </source>
</reference>
<dbReference type="AlphaFoldDB" id="A0A284QNK1"/>
<accession>A0A284QNK1</accession>
<name>A0A284QNK1_ARMOS</name>
<proteinExistence type="predicted"/>
<organism evidence="1 2">
    <name type="scientific">Armillaria ostoyae</name>
    <name type="common">Armillaria root rot fungus</name>
    <dbReference type="NCBI Taxonomy" id="47428"/>
    <lineage>
        <taxon>Eukaryota</taxon>
        <taxon>Fungi</taxon>
        <taxon>Dikarya</taxon>
        <taxon>Basidiomycota</taxon>
        <taxon>Agaricomycotina</taxon>
        <taxon>Agaricomycetes</taxon>
        <taxon>Agaricomycetidae</taxon>
        <taxon>Agaricales</taxon>
        <taxon>Marasmiineae</taxon>
        <taxon>Physalacriaceae</taxon>
        <taxon>Armillaria</taxon>
    </lineage>
</organism>